<feature type="transmembrane region" description="Helical" evidence="1">
    <location>
        <begin position="145"/>
        <end position="167"/>
    </location>
</feature>
<feature type="transmembrane region" description="Helical" evidence="1">
    <location>
        <begin position="105"/>
        <end position="125"/>
    </location>
</feature>
<evidence type="ECO:0000313" key="3">
    <source>
        <dbReference type="Proteomes" id="UP000288071"/>
    </source>
</evidence>
<keyword evidence="1" id="KW-0472">Membrane</keyword>
<dbReference type="EMBL" id="SAVA01000002">
    <property type="protein sequence ID" value="RWR53738.1"/>
    <property type="molecule type" value="Genomic_DNA"/>
</dbReference>
<keyword evidence="1" id="KW-0812">Transmembrane</keyword>
<proteinExistence type="predicted"/>
<dbReference type="AlphaFoldDB" id="A0A3S3PGW2"/>
<keyword evidence="1" id="KW-1133">Transmembrane helix</keyword>
<accession>A0A3S3PGW2</accession>
<reference evidence="2" key="2">
    <citation type="submission" date="2019-01" db="EMBL/GenBank/DDBJ databases">
        <authorList>
            <person name="Li Y."/>
        </authorList>
    </citation>
    <scope>NUCLEOTIDE SEQUENCE [LARGE SCALE GENOMIC DNA]</scope>
    <source>
        <strain evidence="2">CGMCC 1.12963</strain>
    </source>
</reference>
<dbReference type="Proteomes" id="UP000288071">
    <property type="component" value="Unassembled WGS sequence"/>
</dbReference>
<comment type="caution">
    <text evidence="2">The sequence shown here is derived from an EMBL/GenBank/DDBJ whole genome shotgun (WGS) entry which is preliminary data.</text>
</comment>
<name>A0A3S3PGW2_9RHOB</name>
<reference evidence="2" key="1">
    <citation type="submission" date="2019-01" db="EMBL/GenBank/DDBJ databases">
        <title>Sinorhodobacter populi sp. nov. isolated from the symptomatic bark tissue of Populus euramericana canker.</title>
        <authorList>
            <person name="Xu G."/>
        </authorList>
    </citation>
    <scope>NUCLEOTIDE SEQUENCE [LARGE SCALE GENOMIC DNA]</scope>
    <source>
        <strain evidence="2">CGMCC 1.12963</strain>
    </source>
</reference>
<feature type="transmembrane region" description="Helical" evidence="1">
    <location>
        <begin position="70"/>
        <end position="93"/>
    </location>
</feature>
<keyword evidence="3" id="KW-1185">Reference proteome</keyword>
<gene>
    <name evidence="2" type="ORF">EOW66_03705</name>
</gene>
<organism evidence="2 3">
    <name type="scientific">Paenirhodobacter huangdaonensis</name>
    <dbReference type="NCBI Taxonomy" id="2501515"/>
    <lineage>
        <taxon>Bacteria</taxon>
        <taxon>Pseudomonadati</taxon>
        <taxon>Pseudomonadota</taxon>
        <taxon>Alphaproteobacteria</taxon>
        <taxon>Rhodobacterales</taxon>
        <taxon>Rhodobacter group</taxon>
        <taxon>Paenirhodobacter</taxon>
    </lineage>
</organism>
<dbReference type="RefSeq" id="WP_128154950.1">
    <property type="nucleotide sequence ID" value="NZ_JBHSOM010000016.1"/>
</dbReference>
<evidence type="ECO:0000256" key="1">
    <source>
        <dbReference type="SAM" id="Phobius"/>
    </source>
</evidence>
<evidence type="ECO:0000313" key="2">
    <source>
        <dbReference type="EMBL" id="RWR53738.1"/>
    </source>
</evidence>
<feature type="transmembrane region" description="Helical" evidence="1">
    <location>
        <begin position="12"/>
        <end position="33"/>
    </location>
</feature>
<sequence length="180" mass="20469">MENIDQSYKWPYRIILIVWLFIFTMHANNFYIVDVREISALQWSGFVADTTKMSNSILYNSSAGGYGEHLLLSFFLSLICAALMIILIVRRLLVALSLASHPVETRTAILAALIVFSTYMVPILFPSHDIFYLSKGTRMSGMPGWLKLFVITVGWPALTVMSFDLVVNPERSHNFPTRRS</sequence>
<protein>
    <submittedName>
        <fullName evidence="2">Uncharacterized protein</fullName>
    </submittedName>
</protein>